<keyword evidence="3" id="KW-1185">Reference proteome</keyword>
<reference evidence="2 3" key="1">
    <citation type="submission" date="2018-06" db="EMBL/GenBank/DDBJ databases">
        <title>Genomic Encyclopedia of Type Strains, Phase IV (KMG-IV): sequencing the most valuable type-strain genomes for metagenomic binning, comparative biology and taxonomic classification.</title>
        <authorList>
            <person name="Goeker M."/>
        </authorList>
    </citation>
    <scope>NUCLEOTIDE SEQUENCE [LARGE SCALE GENOMIC DNA]</scope>
    <source>
        <strain evidence="2 3">DSM 18048</strain>
    </source>
</reference>
<evidence type="ECO:0000256" key="1">
    <source>
        <dbReference type="SAM" id="SignalP"/>
    </source>
</evidence>
<protein>
    <submittedName>
        <fullName evidence="2">Uncharacterized protein</fullName>
    </submittedName>
</protein>
<gene>
    <name evidence="2" type="ORF">DES52_110161</name>
</gene>
<dbReference type="EMBL" id="QJSX01000010">
    <property type="protein sequence ID" value="PYE53177.1"/>
    <property type="molecule type" value="Genomic_DNA"/>
</dbReference>
<proteinExistence type="predicted"/>
<sequence>MRNMLLPALALSALFGFSASLAGPDPTRANASCMAYLSVYAPMFGIPRNVLAKMMRAEQEEHGPAHAAFHAANKLDPGCFTD</sequence>
<feature type="chain" id="PRO_5016313214" evidence="1">
    <location>
        <begin position="23"/>
        <end position="82"/>
    </location>
</feature>
<name>A0A318S521_9DEIO</name>
<accession>A0A318S521</accession>
<dbReference type="AlphaFoldDB" id="A0A318S521"/>
<keyword evidence="1" id="KW-0732">Signal</keyword>
<feature type="signal peptide" evidence="1">
    <location>
        <begin position="1"/>
        <end position="22"/>
    </location>
</feature>
<dbReference type="Proteomes" id="UP000248326">
    <property type="component" value="Unassembled WGS sequence"/>
</dbReference>
<organism evidence="2 3">
    <name type="scientific">Deinococcus yavapaiensis KR-236</name>
    <dbReference type="NCBI Taxonomy" id="694435"/>
    <lineage>
        <taxon>Bacteria</taxon>
        <taxon>Thermotogati</taxon>
        <taxon>Deinococcota</taxon>
        <taxon>Deinococci</taxon>
        <taxon>Deinococcales</taxon>
        <taxon>Deinococcaceae</taxon>
        <taxon>Deinococcus</taxon>
    </lineage>
</organism>
<evidence type="ECO:0000313" key="2">
    <source>
        <dbReference type="EMBL" id="PYE53177.1"/>
    </source>
</evidence>
<comment type="caution">
    <text evidence="2">The sequence shown here is derived from an EMBL/GenBank/DDBJ whole genome shotgun (WGS) entry which is preliminary data.</text>
</comment>
<evidence type="ECO:0000313" key="3">
    <source>
        <dbReference type="Proteomes" id="UP000248326"/>
    </source>
</evidence>